<dbReference type="PANTHER" id="PTHR30537">
    <property type="entry name" value="HTH-TYPE TRANSCRIPTIONAL REGULATOR"/>
    <property type="match status" value="1"/>
</dbReference>
<dbReference type="RefSeq" id="WP_068369617.1">
    <property type="nucleotide sequence ID" value="NZ_CBCSEB010000001.1"/>
</dbReference>
<comment type="similarity">
    <text evidence="1">Belongs to the LysR transcriptional regulatory family.</text>
</comment>
<dbReference type="Gene3D" id="1.10.10.10">
    <property type="entry name" value="Winged helix-like DNA-binding domain superfamily/Winged helix DNA-binding domain"/>
    <property type="match status" value="1"/>
</dbReference>
<dbReference type="Pfam" id="PF00126">
    <property type="entry name" value="HTH_1"/>
    <property type="match status" value="1"/>
</dbReference>
<dbReference type="InterPro" id="IPR036388">
    <property type="entry name" value="WH-like_DNA-bd_sf"/>
</dbReference>
<sequence length="305" mass="33470">MNPRKLTPSMSLLTAFEASGRHLSFTRAAEELGLTQSAVSRQVQALEQTLGINLLTRHGRQIELTAVGALYLRELAAGLGRIRSATLQALAHESGQGSLHLAVLPTFGSKWLMPRLADFHAQHPGIMIHLHSRIAPPDFNASELDAAICAGSGAAPWPDLRAHALQAEHFVVIASPDTVPSAGQARPEDIVAYPLLSITTRPEAWSEWFDKHGLEHRRMRMGPSFELTGHLIQAVTAGLGIGLVPQVLVTEELASGQLVQLFEPVQSKRNYFLVYPPRNEHLPSLQTFRNWLLQDFAAHDNRNPA</sequence>
<keyword evidence="2" id="KW-0805">Transcription regulation</keyword>
<dbReference type="InterPro" id="IPR000847">
    <property type="entry name" value="LysR_HTH_N"/>
</dbReference>
<dbReference type="SUPFAM" id="SSF53850">
    <property type="entry name" value="Periplasmic binding protein-like II"/>
    <property type="match status" value="1"/>
</dbReference>
<accession>A0A171KT86</accession>
<evidence type="ECO:0000256" key="3">
    <source>
        <dbReference type="ARBA" id="ARBA00023125"/>
    </source>
</evidence>
<evidence type="ECO:0000256" key="1">
    <source>
        <dbReference type="ARBA" id="ARBA00009437"/>
    </source>
</evidence>
<evidence type="ECO:0000313" key="8">
    <source>
        <dbReference type="Proteomes" id="UP000078084"/>
    </source>
</evidence>
<dbReference type="Pfam" id="PF03466">
    <property type="entry name" value="LysR_substrate"/>
    <property type="match status" value="1"/>
</dbReference>
<dbReference type="PRINTS" id="PR00039">
    <property type="entry name" value="HTHLYSR"/>
</dbReference>
<dbReference type="PROSITE" id="PS50931">
    <property type="entry name" value="HTH_LYSR"/>
    <property type="match status" value="1"/>
</dbReference>
<name>A0A171KT86_9BURK</name>
<dbReference type="FunFam" id="1.10.10.10:FF:000001">
    <property type="entry name" value="LysR family transcriptional regulator"/>
    <property type="match status" value="1"/>
</dbReference>
<dbReference type="SUPFAM" id="SSF46785">
    <property type="entry name" value="Winged helix' DNA-binding domain"/>
    <property type="match status" value="1"/>
</dbReference>
<comment type="caution">
    <text evidence="6">The sequence shown here is derived from an EMBL/GenBank/DDBJ whole genome shotgun (WGS) entry which is preliminary data.</text>
</comment>
<dbReference type="STRING" id="206506.AAV32_07060"/>
<feature type="domain" description="HTH lysR-type" evidence="5">
    <location>
        <begin position="8"/>
        <end position="65"/>
    </location>
</feature>
<keyword evidence="4" id="KW-0804">Transcription</keyword>
<proteinExistence type="inferred from homology"/>
<keyword evidence="8" id="KW-1185">Reference proteome</keyword>
<dbReference type="GO" id="GO:0003700">
    <property type="term" value="F:DNA-binding transcription factor activity"/>
    <property type="evidence" value="ECO:0007669"/>
    <property type="project" value="InterPro"/>
</dbReference>
<dbReference type="PANTHER" id="PTHR30537:SF26">
    <property type="entry name" value="GLYCINE CLEAVAGE SYSTEM TRANSCRIPTIONAL ACTIVATOR"/>
    <property type="match status" value="1"/>
</dbReference>
<evidence type="ECO:0000313" key="9">
    <source>
        <dbReference type="Proteomes" id="UP000292039"/>
    </source>
</evidence>
<gene>
    <name evidence="6" type="ORF">AAV32_07060</name>
    <name evidence="7" type="ORF">EV679_2747</name>
</gene>
<evidence type="ECO:0000256" key="4">
    <source>
        <dbReference type="ARBA" id="ARBA00023163"/>
    </source>
</evidence>
<dbReference type="Proteomes" id="UP000292039">
    <property type="component" value="Unassembled WGS sequence"/>
</dbReference>
<dbReference type="GO" id="GO:0006351">
    <property type="term" value="P:DNA-templated transcription"/>
    <property type="evidence" value="ECO:0007669"/>
    <property type="project" value="TreeGrafter"/>
</dbReference>
<evidence type="ECO:0000313" key="7">
    <source>
        <dbReference type="EMBL" id="RZS67521.1"/>
    </source>
</evidence>
<dbReference type="EMBL" id="SGWZ01000004">
    <property type="protein sequence ID" value="RZS67521.1"/>
    <property type="molecule type" value="Genomic_DNA"/>
</dbReference>
<reference evidence="6 8" key="1">
    <citation type="submission" date="2015-04" db="EMBL/GenBank/DDBJ databases">
        <title>Genome sequence of Kerstersia gyiorum CG1.</title>
        <authorList>
            <person name="Greninger A.L."/>
            <person name="Kozyreva V."/>
            <person name="Chaturvedi V."/>
        </authorList>
    </citation>
    <scope>NUCLEOTIDE SEQUENCE [LARGE SCALE GENOMIC DNA]</scope>
    <source>
        <strain evidence="6 8">CG1</strain>
    </source>
</reference>
<evidence type="ECO:0000259" key="5">
    <source>
        <dbReference type="PROSITE" id="PS50931"/>
    </source>
</evidence>
<protein>
    <submittedName>
        <fullName evidence="6">LysR family transcriptional regulator</fullName>
    </submittedName>
</protein>
<dbReference type="Gene3D" id="3.40.190.10">
    <property type="entry name" value="Periplasmic binding protein-like II"/>
    <property type="match status" value="2"/>
</dbReference>
<dbReference type="InterPro" id="IPR005119">
    <property type="entry name" value="LysR_subst-bd"/>
</dbReference>
<keyword evidence="3" id="KW-0238">DNA-binding</keyword>
<evidence type="ECO:0000256" key="2">
    <source>
        <dbReference type="ARBA" id="ARBA00023015"/>
    </source>
</evidence>
<dbReference type="InterPro" id="IPR058163">
    <property type="entry name" value="LysR-type_TF_proteobact-type"/>
</dbReference>
<dbReference type="GO" id="GO:0043565">
    <property type="term" value="F:sequence-specific DNA binding"/>
    <property type="evidence" value="ECO:0007669"/>
    <property type="project" value="TreeGrafter"/>
</dbReference>
<dbReference type="EMBL" id="LBNE01000003">
    <property type="protein sequence ID" value="KKO72103.1"/>
    <property type="molecule type" value="Genomic_DNA"/>
</dbReference>
<dbReference type="InterPro" id="IPR036390">
    <property type="entry name" value="WH_DNA-bd_sf"/>
</dbReference>
<dbReference type="PATRIC" id="fig|206506.3.peg.1511"/>
<reference evidence="7 9" key="2">
    <citation type="submission" date="2019-02" db="EMBL/GenBank/DDBJ databases">
        <title>Genomic Encyclopedia of Type Strains, Phase IV (KMG-IV): sequencing the most valuable type-strain genomes for metagenomic binning, comparative biology and taxonomic classification.</title>
        <authorList>
            <person name="Goeker M."/>
        </authorList>
    </citation>
    <scope>NUCLEOTIDE SEQUENCE [LARGE SCALE GENOMIC DNA]</scope>
    <source>
        <strain evidence="7 9">DSM 16618</strain>
    </source>
</reference>
<dbReference type="Proteomes" id="UP000078084">
    <property type="component" value="Unassembled WGS sequence"/>
</dbReference>
<dbReference type="AlphaFoldDB" id="A0A171KT86"/>
<organism evidence="6 8">
    <name type="scientific">Kerstersia gyiorum</name>
    <dbReference type="NCBI Taxonomy" id="206506"/>
    <lineage>
        <taxon>Bacteria</taxon>
        <taxon>Pseudomonadati</taxon>
        <taxon>Pseudomonadota</taxon>
        <taxon>Betaproteobacteria</taxon>
        <taxon>Burkholderiales</taxon>
        <taxon>Alcaligenaceae</taxon>
        <taxon>Kerstersia</taxon>
    </lineage>
</organism>
<evidence type="ECO:0000313" key="6">
    <source>
        <dbReference type="EMBL" id="KKO72103.1"/>
    </source>
</evidence>